<protein>
    <submittedName>
        <fullName evidence="1">Uncharacterized protein</fullName>
    </submittedName>
</protein>
<name>A0A6J7WSD8_9CAUD</name>
<proteinExistence type="predicted"/>
<reference evidence="1" key="1">
    <citation type="submission" date="2020-05" db="EMBL/GenBank/DDBJ databases">
        <authorList>
            <person name="Chiriac C."/>
            <person name="Salcher M."/>
            <person name="Ghai R."/>
            <person name="Kavagutti S V."/>
        </authorList>
    </citation>
    <scope>NUCLEOTIDE SEQUENCE</scope>
</reference>
<organism evidence="1">
    <name type="scientific">uncultured Caudovirales phage</name>
    <dbReference type="NCBI Taxonomy" id="2100421"/>
    <lineage>
        <taxon>Viruses</taxon>
        <taxon>Duplodnaviria</taxon>
        <taxon>Heunggongvirae</taxon>
        <taxon>Uroviricota</taxon>
        <taxon>Caudoviricetes</taxon>
        <taxon>Peduoviridae</taxon>
        <taxon>Maltschvirus</taxon>
        <taxon>Maltschvirus maltsch</taxon>
    </lineage>
</organism>
<sequence>MISGTRIFGIAASENRDKSGELIKIRGVDDTNLRWFNDEHTEPTSMNLGFVTSHKKIFTQADCDNSKQLKCWNTVRVPFIYVEGELFDNRDHPFAQAAASIIKFAAQNPEYKVPIGLSIEGGIIERQNESGQPDKEGKILAQTVASKATITVKPCNPNCAVFIENDLAKSTARVLPPEGLEKILAAPESVSSFKDDKLIKAVVFARHLKKSIDDYRSGFTSLKCLKCAESHRFFKDSKDLPNHCSKCKTPFTLKDIWSALNR</sequence>
<accession>A0A6J7WSD8</accession>
<gene>
    <name evidence="1" type="ORF">UFOVP244_64</name>
</gene>
<dbReference type="EMBL" id="LR798292">
    <property type="protein sequence ID" value="CAB5220979.1"/>
    <property type="molecule type" value="Genomic_DNA"/>
</dbReference>
<evidence type="ECO:0000313" key="1">
    <source>
        <dbReference type="EMBL" id="CAB5220979.1"/>
    </source>
</evidence>